<dbReference type="Proteomes" id="UP000195447">
    <property type="component" value="Unassembled WGS sequence"/>
</dbReference>
<evidence type="ECO:0000313" key="3">
    <source>
        <dbReference type="Proteomes" id="UP000195447"/>
    </source>
</evidence>
<evidence type="ECO:0000256" key="1">
    <source>
        <dbReference type="SAM" id="Phobius"/>
    </source>
</evidence>
<keyword evidence="1" id="KW-0812">Transmembrane</keyword>
<feature type="transmembrane region" description="Helical" evidence="1">
    <location>
        <begin position="6"/>
        <end position="25"/>
    </location>
</feature>
<organism evidence="2 3">
    <name type="scientific">Faecalitalea cylindroides</name>
    <dbReference type="NCBI Taxonomy" id="39483"/>
    <lineage>
        <taxon>Bacteria</taxon>
        <taxon>Bacillati</taxon>
        <taxon>Bacillota</taxon>
        <taxon>Erysipelotrichia</taxon>
        <taxon>Erysipelotrichales</taxon>
        <taxon>Erysipelotrichaceae</taxon>
        <taxon>Faecalitalea</taxon>
    </lineage>
</organism>
<proteinExistence type="predicted"/>
<comment type="caution">
    <text evidence="2">The sequence shown here is derived from an EMBL/GenBank/DDBJ whole genome shotgun (WGS) entry which is preliminary data.</text>
</comment>
<reference evidence="3" key="1">
    <citation type="submission" date="2017-04" db="EMBL/GenBank/DDBJ databases">
        <title>Function of individual gut microbiota members based on whole genome sequencing of pure cultures obtained from chicken caecum.</title>
        <authorList>
            <person name="Medvecky M."/>
            <person name="Cejkova D."/>
            <person name="Polansky O."/>
            <person name="Karasova D."/>
            <person name="Kubasova T."/>
            <person name="Cizek A."/>
            <person name="Rychlik I."/>
        </authorList>
    </citation>
    <scope>NUCLEOTIDE SEQUENCE [LARGE SCALE GENOMIC DNA]</scope>
    <source>
        <strain evidence="3">An178</strain>
    </source>
</reference>
<name>A0A1Y4M3P6_9FIRM</name>
<dbReference type="EMBL" id="NFKM01000001">
    <property type="protein sequence ID" value="OUP61981.1"/>
    <property type="molecule type" value="Genomic_DNA"/>
</dbReference>
<keyword evidence="3" id="KW-1185">Reference proteome</keyword>
<gene>
    <name evidence="2" type="ORF">B5F14_00930</name>
</gene>
<keyword evidence="1" id="KW-1133">Transmembrane helix</keyword>
<sequence length="200" mass="23976">MSYTSITIIILIGIFLVFYILLIIVKSKIQKTLITFLKNHDFYRFDTLISKSIVKALFPPYNLEYLILNRYLLEDNKAKVDKQFEKLLRASKKSQKKDIFLKAFEYYAFNSDKKKAARYYNELNKLQDPKLTKYTDLIYDIFILDKPNHIEELENDFETLHPNQQKFYAQLLLTQYKLKGNKAKQIYYEDFLKNNSFSIL</sequence>
<keyword evidence="1" id="KW-0472">Membrane</keyword>
<accession>A0A1Y4M3P6</accession>
<protein>
    <submittedName>
        <fullName evidence="2">Uncharacterized protein</fullName>
    </submittedName>
</protein>
<dbReference type="RefSeq" id="WP_035400287.1">
    <property type="nucleotide sequence ID" value="NZ_CABKSV010000015.1"/>
</dbReference>
<dbReference type="AlphaFoldDB" id="A0A1Y4M3P6"/>
<evidence type="ECO:0000313" key="2">
    <source>
        <dbReference type="EMBL" id="OUP61981.1"/>
    </source>
</evidence>